<organism evidence="3 4">
    <name type="scientific">Thalictrum thalictroides</name>
    <name type="common">Rue-anemone</name>
    <name type="synonym">Anemone thalictroides</name>
    <dbReference type="NCBI Taxonomy" id="46969"/>
    <lineage>
        <taxon>Eukaryota</taxon>
        <taxon>Viridiplantae</taxon>
        <taxon>Streptophyta</taxon>
        <taxon>Embryophyta</taxon>
        <taxon>Tracheophyta</taxon>
        <taxon>Spermatophyta</taxon>
        <taxon>Magnoliopsida</taxon>
        <taxon>Ranunculales</taxon>
        <taxon>Ranunculaceae</taxon>
        <taxon>Thalictroideae</taxon>
        <taxon>Thalictrum</taxon>
    </lineage>
</organism>
<dbReference type="AlphaFoldDB" id="A0A7J6WA62"/>
<feature type="domain" description="Myb/SANT-like" evidence="2">
    <location>
        <begin position="2"/>
        <end position="92"/>
    </location>
</feature>
<evidence type="ECO:0000259" key="2">
    <source>
        <dbReference type="Pfam" id="PF12776"/>
    </source>
</evidence>
<dbReference type="Pfam" id="PF12776">
    <property type="entry name" value="Myb_DNA-bind_3"/>
    <property type="match status" value="1"/>
</dbReference>
<protein>
    <recommendedName>
        <fullName evidence="2">Myb/SANT-like domain-containing protein</fullName>
    </recommendedName>
</protein>
<name>A0A7J6WA62_THATH</name>
<dbReference type="InterPro" id="IPR024752">
    <property type="entry name" value="Myb/SANT-like_dom"/>
</dbReference>
<sequence>MMDILLDVLSEEVRKCRRRAYNDFKADTYQLVVNAVNAKLGMTINSENVPSRMMTLKKEYEVAKRLLEVSGFGWDSVNKTIVNADANAWAAYIAANPAAKNFNGKVLPFYDQLRFLVGDDCANGDGNYTAHDVDSPRYHQPGSPHAADNGGRAGRRTASASTLRPTPAVTTPTRITRSQAKAATPRSLTRSKARAVATPPARPTPAAARTSQP</sequence>
<feature type="region of interest" description="Disordered" evidence="1">
    <location>
        <begin position="132"/>
        <end position="213"/>
    </location>
</feature>
<dbReference type="PANTHER" id="PTHR46929">
    <property type="entry name" value="EXPRESSED PROTEIN"/>
    <property type="match status" value="1"/>
</dbReference>
<evidence type="ECO:0000256" key="1">
    <source>
        <dbReference type="SAM" id="MobiDB-lite"/>
    </source>
</evidence>
<gene>
    <name evidence="3" type="ORF">FRX31_016943</name>
</gene>
<proteinExistence type="predicted"/>
<dbReference type="PANTHER" id="PTHR46929:SF3">
    <property type="entry name" value="MYB_SANT-LIKE DOMAIN-CONTAINING PROTEIN"/>
    <property type="match status" value="1"/>
</dbReference>
<reference evidence="3 4" key="1">
    <citation type="submission" date="2020-06" db="EMBL/GenBank/DDBJ databases">
        <title>Transcriptomic and genomic resources for Thalictrum thalictroides and T. hernandezii: Facilitating candidate gene discovery in an emerging model plant lineage.</title>
        <authorList>
            <person name="Arias T."/>
            <person name="Riano-Pachon D.M."/>
            <person name="Di Stilio V.S."/>
        </authorList>
    </citation>
    <scope>NUCLEOTIDE SEQUENCE [LARGE SCALE GENOMIC DNA]</scope>
    <source>
        <strain evidence="4">cv. WT478/WT964</strain>
        <tissue evidence="3">Leaves</tissue>
    </source>
</reference>
<keyword evidence="4" id="KW-1185">Reference proteome</keyword>
<comment type="caution">
    <text evidence="3">The sequence shown here is derived from an EMBL/GenBank/DDBJ whole genome shotgun (WGS) entry which is preliminary data.</text>
</comment>
<evidence type="ECO:0000313" key="4">
    <source>
        <dbReference type="Proteomes" id="UP000554482"/>
    </source>
</evidence>
<dbReference type="Proteomes" id="UP000554482">
    <property type="component" value="Unassembled WGS sequence"/>
</dbReference>
<accession>A0A7J6WA62</accession>
<feature type="compositionally biased region" description="Polar residues" evidence="1">
    <location>
        <begin position="158"/>
        <end position="190"/>
    </location>
</feature>
<dbReference type="EMBL" id="JABWDY010020014">
    <property type="protein sequence ID" value="KAF5193470.1"/>
    <property type="molecule type" value="Genomic_DNA"/>
</dbReference>
<feature type="compositionally biased region" description="Low complexity" evidence="1">
    <location>
        <begin position="194"/>
        <end position="213"/>
    </location>
</feature>
<evidence type="ECO:0000313" key="3">
    <source>
        <dbReference type="EMBL" id="KAF5193470.1"/>
    </source>
</evidence>